<dbReference type="PANTHER" id="PTHR12128:SF66">
    <property type="entry name" value="4-HYDROXY-2-OXOGLUTARATE ALDOLASE, MITOCHONDRIAL"/>
    <property type="match status" value="1"/>
</dbReference>
<evidence type="ECO:0000313" key="13">
    <source>
        <dbReference type="EMBL" id="CAJ37229.1"/>
    </source>
</evidence>
<comment type="pathway">
    <text evidence="2">Amino-acid biosynthesis; L-lysine biosynthesis via DAP pathway; (S)-tetrahydrodipicolinate from L-aspartate: step 3/4.</text>
</comment>
<evidence type="ECO:0000256" key="9">
    <source>
        <dbReference type="ARBA" id="ARBA00023270"/>
    </source>
</evidence>
<evidence type="ECO:0000256" key="3">
    <source>
        <dbReference type="ARBA" id="ARBA00012086"/>
    </source>
</evidence>
<evidence type="ECO:0000256" key="8">
    <source>
        <dbReference type="ARBA" id="ARBA00023239"/>
    </source>
</evidence>
<dbReference type="STRING" id="351160.RCIX2091"/>
<keyword evidence="14" id="KW-1185">Reference proteome</keyword>
<evidence type="ECO:0000256" key="2">
    <source>
        <dbReference type="ARBA" id="ARBA00005120"/>
    </source>
</evidence>
<evidence type="ECO:0000256" key="12">
    <source>
        <dbReference type="PIRSR" id="PIRSR001365-1"/>
    </source>
</evidence>
<dbReference type="Pfam" id="PF00701">
    <property type="entry name" value="DHDPS"/>
    <property type="match status" value="1"/>
</dbReference>
<protein>
    <recommendedName>
        <fullName evidence="3 11">4-hydroxy-tetrahydrodipicolinate synthase</fullName>
        <ecNumber evidence="3 11">4.3.3.7</ecNumber>
    </recommendedName>
</protein>
<reference evidence="13 14" key="1">
    <citation type="journal article" date="2006" name="Science">
        <title>Genome of rice cluster I archaea -- the key methane producers in the rice rhizosphere.</title>
        <authorList>
            <person name="Erkel C."/>
            <person name="Kube M."/>
            <person name="Reinhardt R."/>
            <person name="Liesack W."/>
        </authorList>
    </citation>
    <scope>NUCLEOTIDE SEQUENCE [LARGE SCALE GENOMIC DNA]</scope>
    <source>
        <strain evidence="14">DSM 22066 / NBRC 105507 / MRE50</strain>
    </source>
</reference>
<dbReference type="InterPro" id="IPR013785">
    <property type="entry name" value="Aldolase_TIM"/>
</dbReference>
<keyword evidence="7" id="KW-0457">Lysine biosynthesis</keyword>
<gene>
    <name evidence="13" type="primary">dapA-2</name>
    <name evidence="13" type="ORF">RCIX2091</name>
</gene>
<dbReference type="KEGG" id="rci:RCIX2091"/>
<feature type="active site" description="Proton donor/acceptor" evidence="12">
    <location>
        <position position="134"/>
    </location>
</feature>
<dbReference type="Gene3D" id="3.20.20.70">
    <property type="entry name" value="Aldolase class I"/>
    <property type="match status" value="1"/>
</dbReference>
<dbReference type="InterPro" id="IPR002220">
    <property type="entry name" value="DapA-like"/>
</dbReference>
<keyword evidence="4" id="KW-0963">Cytoplasm</keyword>
<evidence type="ECO:0000256" key="6">
    <source>
        <dbReference type="ARBA" id="ARBA00022915"/>
    </source>
</evidence>
<dbReference type="CDD" id="cd00408">
    <property type="entry name" value="DHDPS-like"/>
    <property type="match status" value="1"/>
</dbReference>
<keyword evidence="9" id="KW-0704">Schiff base</keyword>
<dbReference type="SUPFAM" id="SSF51569">
    <property type="entry name" value="Aldolase"/>
    <property type="match status" value="1"/>
</dbReference>
<keyword evidence="5" id="KW-0028">Amino-acid biosynthesis</keyword>
<dbReference type="eggNOG" id="arCOG04172">
    <property type="taxonomic scope" value="Archaea"/>
</dbReference>
<accession>Q0W314</accession>
<dbReference type="SMART" id="SM01130">
    <property type="entry name" value="DHDPS"/>
    <property type="match status" value="1"/>
</dbReference>
<dbReference type="PANTHER" id="PTHR12128">
    <property type="entry name" value="DIHYDRODIPICOLINATE SYNTHASE"/>
    <property type="match status" value="1"/>
</dbReference>
<dbReference type="Proteomes" id="UP000000663">
    <property type="component" value="Chromosome"/>
</dbReference>
<evidence type="ECO:0000256" key="5">
    <source>
        <dbReference type="ARBA" id="ARBA00022605"/>
    </source>
</evidence>
<dbReference type="UniPathway" id="UPA00034">
    <property type="reaction ID" value="UER00017"/>
</dbReference>
<dbReference type="OrthoDB" id="33636at2157"/>
<evidence type="ECO:0000256" key="7">
    <source>
        <dbReference type="ARBA" id="ARBA00023154"/>
    </source>
</evidence>
<dbReference type="GO" id="GO:0019877">
    <property type="term" value="P:diaminopimelate biosynthetic process"/>
    <property type="evidence" value="ECO:0007669"/>
    <property type="project" value="UniProtKB-KW"/>
</dbReference>
<comment type="catalytic activity">
    <reaction evidence="10">
        <text>L-aspartate 4-semialdehyde + pyruvate = (2S,4S)-4-hydroxy-2,3,4,5-tetrahydrodipicolinate + H2O + H(+)</text>
        <dbReference type="Rhea" id="RHEA:34171"/>
        <dbReference type="ChEBI" id="CHEBI:15361"/>
        <dbReference type="ChEBI" id="CHEBI:15377"/>
        <dbReference type="ChEBI" id="CHEBI:15378"/>
        <dbReference type="ChEBI" id="CHEBI:67139"/>
        <dbReference type="ChEBI" id="CHEBI:537519"/>
        <dbReference type="EC" id="4.3.3.7"/>
    </reaction>
</comment>
<dbReference type="PROSITE" id="PS00666">
    <property type="entry name" value="DHDPS_2"/>
    <property type="match status" value="1"/>
</dbReference>
<dbReference type="GeneID" id="5142959"/>
<dbReference type="InterPro" id="IPR020625">
    <property type="entry name" value="Schiff_base-form_aldolases_AS"/>
</dbReference>
<dbReference type="PRINTS" id="PR00146">
    <property type="entry name" value="DHPICSNTHASE"/>
</dbReference>
<dbReference type="GO" id="GO:0008840">
    <property type="term" value="F:4-hydroxy-tetrahydrodipicolinate synthase activity"/>
    <property type="evidence" value="ECO:0007669"/>
    <property type="project" value="UniProtKB-UniRule"/>
</dbReference>
<name>Q0W314_METAR</name>
<dbReference type="PIRSF" id="PIRSF001365">
    <property type="entry name" value="DHDPS"/>
    <property type="match status" value="1"/>
</dbReference>
<dbReference type="EMBL" id="AM114193">
    <property type="protein sequence ID" value="CAJ37229.1"/>
    <property type="molecule type" value="Genomic_DNA"/>
</dbReference>
<dbReference type="NCBIfam" id="TIGR00674">
    <property type="entry name" value="dapA"/>
    <property type="match status" value="1"/>
</dbReference>
<dbReference type="AlphaFoldDB" id="Q0W314"/>
<evidence type="ECO:0000256" key="4">
    <source>
        <dbReference type="ARBA" id="ARBA00022490"/>
    </source>
</evidence>
<keyword evidence="6" id="KW-0220">Diaminopimelate biosynthesis</keyword>
<evidence type="ECO:0000256" key="11">
    <source>
        <dbReference type="NCBIfam" id="TIGR00674"/>
    </source>
</evidence>
<comment type="function">
    <text evidence="1">Catalyzes the condensation of (S)-aspartate-beta-semialdehyde [(S)-ASA] and pyruvate to 4-hydroxy-tetrahydrodipicolinate (HTPA).</text>
</comment>
<organism evidence="13 14">
    <name type="scientific">Methanocella arvoryzae (strain DSM 22066 / NBRC 105507 / MRE50)</name>
    <dbReference type="NCBI Taxonomy" id="351160"/>
    <lineage>
        <taxon>Archaea</taxon>
        <taxon>Methanobacteriati</taxon>
        <taxon>Methanobacteriota</taxon>
        <taxon>Stenosarchaea group</taxon>
        <taxon>Methanomicrobia</taxon>
        <taxon>Methanocellales</taxon>
        <taxon>Methanocellaceae</taxon>
        <taxon>Methanocella</taxon>
    </lineage>
</organism>
<evidence type="ECO:0000256" key="10">
    <source>
        <dbReference type="ARBA" id="ARBA00047836"/>
    </source>
</evidence>
<dbReference type="RefSeq" id="WP_012035346.1">
    <property type="nucleotide sequence ID" value="NC_009464.1"/>
</dbReference>
<dbReference type="EC" id="4.3.3.7" evidence="3 11"/>
<proteinExistence type="predicted"/>
<dbReference type="GO" id="GO:0009089">
    <property type="term" value="P:lysine biosynthetic process via diaminopimelate"/>
    <property type="evidence" value="ECO:0007669"/>
    <property type="project" value="UniProtKB-UniRule"/>
</dbReference>
<dbReference type="InterPro" id="IPR005263">
    <property type="entry name" value="DapA"/>
</dbReference>
<keyword evidence="8 13" id="KW-0456">Lyase</keyword>
<dbReference type="GO" id="GO:0008675">
    <property type="term" value="F:2-dehydro-3-deoxy-phosphogluconate aldolase activity"/>
    <property type="evidence" value="ECO:0007669"/>
    <property type="project" value="UniProtKB-ARBA"/>
</dbReference>
<sequence>MYHPRGVYGAMPTPFKRNGDLDGGLLSELVTHFEESGINGLLVMGTAGEFALMNEAERRAVVDIVVGAAKKIELIINAGSASTRETIQLAKYVRDAGADAVVAVEPYFFHPSQEGIARHYLSIAEAVDFPVIAYNIPSFAGNRMSPDILDEFARDDRIVGLKDSEGDAAKLSEFILRSPKNFSVLVGMDSLVSSGIALGAKGMAIGSACIAPHICAEMYRALTNKKYDRAFELQKSLDHAIRAMQVGTFPAAIKYALTLQGFPAGHVRAPLQELTDAERIVVEDHLRNAGIGEELFA</sequence>
<feature type="active site" description="Schiff-base intermediate with substrate" evidence="12">
    <location>
        <position position="162"/>
    </location>
</feature>
<evidence type="ECO:0000313" key="14">
    <source>
        <dbReference type="Proteomes" id="UP000000663"/>
    </source>
</evidence>
<evidence type="ECO:0000256" key="1">
    <source>
        <dbReference type="ARBA" id="ARBA00003294"/>
    </source>
</evidence>